<dbReference type="EMBL" id="JALPQF010000006">
    <property type="protein sequence ID" value="MCK8480529.1"/>
    <property type="molecule type" value="Genomic_DNA"/>
</dbReference>
<evidence type="ECO:0000313" key="2">
    <source>
        <dbReference type="Proteomes" id="UP001203687"/>
    </source>
</evidence>
<gene>
    <name evidence="1" type="ORF">MUY34_07855</name>
</gene>
<proteinExistence type="predicted"/>
<name>A0ABT0H840_9FLAO</name>
<dbReference type="Proteomes" id="UP001203687">
    <property type="component" value="Unassembled WGS sequence"/>
</dbReference>
<evidence type="ECO:0000313" key="1">
    <source>
        <dbReference type="EMBL" id="MCK8480529.1"/>
    </source>
</evidence>
<accession>A0ABT0H840</accession>
<evidence type="ECO:0008006" key="3">
    <source>
        <dbReference type="Google" id="ProtNLM"/>
    </source>
</evidence>
<sequence>MKKIILLVFCFVAIGLDCNSQSLTKSQIRGEDTWVVSVGVNAIGSLGTRNPVKDLGDFQFKRPLAIAVQHRWSRIFSIEQDFTMNRFTENTIIDGNPVPEDYNYYSTNTYLKYYISDDLFRTATWFDLFIGGGLGVFSIDEFNTSANAVIGGTFWINDKIGIRLQGVGKFAFNHKDNLFDNNHLQYMLQAVFRL</sequence>
<reference evidence="1" key="1">
    <citation type="submission" date="2022-04" db="EMBL/GenBank/DDBJ databases">
        <authorList>
            <person name="Ren T."/>
        </authorList>
    </citation>
    <scope>NUCLEOTIDE SEQUENCE</scope>
    <source>
        <strain evidence="1">F63249</strain>
    </source>
</reference>
<comment type="caution">
    <text evidence="1">The sequence shown here is derived from an EMBL/GenBank/DDBJ whole genome shotgun (WGS) entry which is preliminary data.</text>
</comment>
<organism evidence="1 2">
    <name type="scientific">Psychroserpens algicola</name>
    <dbReference type="NCBI Taxonomy" id="1719034"/>
    <lineage>
        <taxon>Bacteria</taxon>
        <taxon>Pseudomonadati</taxon>
        <taxon>Bacteroidota</taxon>
        <taxon>Flavobacteriia</taxon>
        <taxon>Flavobacteriales</taxon>
        <taxon>Flavobacteriaceae</taxon>
        <taxon>Psychroserpens</taxon>
    </lineage>
</organism>
<keyword evidence="2" id="KW-1185">Reference proteome</keyword>
<dbReference type="RefSeq" id="WP_204343889.1">
    <property type="nucleotide sequence ID" value="NZ_JACNMJ010000001.1"/>
</dbReference>
<protein>
    <recommendedName>
        <fullName evidence="3">Outer membrane protein beta-barrel domain-containing protein</fullName>
    </recommendedName>
</protein>